<evidence type="ECO:0000313" key="4">
    <source>
        <dbReference type="Proteomes" id="UP001431963"/>
    </source>
</evidence>
<name>A0ABU8BYV0_9RHOB</name>
<feature type="domain" description="Reverse transcriptase" evidence="2">
    <location>
        <begin position="121"/>
        <end position="389"/>
    </location>
</feature>
<protein>
    <submittedName>
        <fullName evidence="3">Reverse transcriptase domain-containing protein</fullName>
    </submittedName>
</protein>
<evidence type="ECO:0000256" key="1">
    <source>
        <dbReference type="ARBA" id="ARBA00034120"/>
    </source>
</evidence>
<sequence length="512" mass="55991">MRAFALVAASMVAMAGDVKLDLSMRIARHGDLAEVAFAAEVSVVAAQPCAVDGCPSTVGAVRMGDPNGEHMRSLFEEVRNEQNVFAAWRHVKRSALTSGNTEIKGQAAEFEHEHQKHLRRLITQLREGRFKFDPVKGVLKDKKKRLSQGKDPRPIAIATLQNRVVQRAILQVLQPRVLLDPKDPDSRSNTKIDDRLGKINDVNHSKYGVGGLMNPYGGVRPAIRSIREAIDGGAKYFYQSDIRSFFTKIPTATVVDFVRRETQDDPLSDLFAAALEVHLANPEELEGYTQLFPKGGIGVAQGSSLSAFAGNVLLYDMDHALNDLGVTAIRYIDDILMVSPNEADLEAAISCAEKTLTGFGFGLYKASDGSGKADRGECANSITFLGCTIQPNRCVPSKQSVQNMRNSVTEALSNSKAAIREAIRKGGGLDIKLSQSATLDAIGRRLYGWQKAFAFCADLQPFQQLDDHVATHILDYQEFVRRSLKGKSSEIQMLVYGIPSTRALFAAHGRGT</sequence>
<comment type="similarity">
    <text evidence="1">Belongs to the bacterial reverse transcriptase family.</text>
</comment>
<dbReference type="InterPro" id="IPR051083">
    <property type="entry name" value="GrpII_Intron_Splice-Mob/Def"/>
</dbReference>
<keyword evidence="3" id="KW-0548">Nucleotidyltransferase</keyword>
<accession>A0ABU8BYV0</accession>
<dbReference type="PANTHER" id="PTHR34047:SF8">
    <property type="entry name" value="PROTEIN YKFC"/>
    <property type="match status" value="1"/>
</dbReference>
<comment type="caution">
    <text evidence="3">The sequence shown here is derived from an EMBL/GenBank/DDBJ whole genome shotgun (WGS) entry which is preliminary data.</text>
</comment>
<dbReference type="Pfam" id="PF00078">
    <property type="entry name" value="RVT_1"/>
    <property type="match status" value="1"/>
</dbReference>
<dbReference type="PROSITE" id="PS50878">
    <property type="entry name" value="RT_POL"/>
    <property type="match status" value="1"/>
</dbReference>
<dbReference type="PANTHER" id="PTHR34047">
    <property type="entry name" value="NUCLEAR INTRON MATURASE 1, MITOCHONDRIAL-RELATED"/>
    <property type="match status" value="1"/>
</dbReference>
<dbReference type="EMBL" id="JBALHR010000013">
    <property type="protein sequence ID" value="MEH7829890.1"/>
    <property type="molecule type" value="Genomic_DNA"/>
</dbReference>
<gene>
    <name evidence="3" type="ORF">V6590_17200</name>
</gene>
<keyword evidence="4" id="KW-1185">Reference proteome</keyword>
<organism evidence="3 4">
    <name type="scientific">Gemmobacter denitrificans</name>
    <dbReference type="NCBI Taxonomy" id="3123040"/>
    <lineage>
        <taxon>Bacteria</taxon>
        <taxon>Pseudomonadati</taxon>
        <taxon>Pseudomonadota</taxon>
        <taxon>Alphaproteobacteria</taxon>
        <taxon>Rhodobacterales</taxon>
        <taxon>Paracoccaceae</taxon>
        <taxon>Gemmobacter</taxon>
    </lineage>
</organism>
<proteinExistence type="inferred from homology"/>
<dbReference type="Proteomes" id="UP001431963">
    <property type="component" value="Unassembled WGS sequence"/>
</dbReference>
<evidence type="ECO:0000313" key="3">
    <source>
        <dbReference type="EMBL" id="MEH7829890.1"/>
    </source>
</evidence>
<evidence type="ECO:0000259" key="2">
    <source>
        <dbReference type="PROSITE" id="PS50878"/>
    </source>
</evidence>
<dbReference type="InterPro" id="IPR043502">
    <property type="entry name" value="DNA/RNA_pol_sf"/>
</dbReference>
<reference evidence="3" key="1">
    <citation type="submission" date="2024-02" db="EMBL/GenBank/DDBJ databases">
        <title>Genome sequences of strain Gemmobacter sp. JM10B15.</title>
        <authorList>
            <person name="Zhang M."/>
        </authorList>
    </citation>
    <scope>NUCLEOTIDE SEQUENCE</scope>
    <source>
        <strain evidence="3">JM10B15</strain>
    </source>
</reference>
<dbReference type="InterPro" id="IPR000477">
    <property type="entry name" value="RT_dom"/>
</dbReference>
<keyword evidence="3" id="KW-0695">RNA-directed DNA polymerase</keyword>
<dbReference type="SUPFAM" id="SSF56672">
    <property type="entry name" value="DNA/RNA polymerases"/>
    <property type="match status" value="1"/>
</dbReference>
<keyword evidence="3" id="KW-0808">Transferase</keyword>
<dbReference type="GO" id="GO:0003964">
    <property type="term" value="F:RNA-directed DNA polymerase activity"/>
    <property type="evidence" value="ECO:0007669"/>
    <property type="project" value="UniProtKB-KW"/>
</dbReference>